<dbReference type="GO" id="GO:0003746">
    <property type="term" value="F:translation elongation factor activity"/>
    <property type="evidence" value="ECO:0007669"/>
    <property type="project" value="UniProtKB-KW"/>
</dbReference>
<dbReference type="EMBL" id="JASJUT010000003">
    <property type="protein sequence ID" value="MDK2595157.1"/>
    <property type="molecule type" value="Genomic_DNA"/>
</dbReference>
<dbReference type="SUPFAM" id="SSF54534">
    <property type="entry name" value="FKBP-like"/>
    <property type="match status" value="1"/>
</dbReference>
<keyword evidence="1" id="KW-0648">Protein biosynthesis</keyword>
<comment type="caution">
    <text evidence="1">The sequence shown here is derived from an EMBL/GenBank/DDBJ whole genome shotgun (WGS) entry which is preliminary data.</text>
</comment>
<keyword evidence="2" id="KW-1185">Reference proteome</keyword>
<gene>
    <name evidence="1" type="ORF">QNM18_08905</name>
</gene>
<reference evidence="1 2" key="1">
    <citation type="submission" date="2023-05" db="EMBL/GenBank/DDBJ databases">
        <title>Pseudoalteromonas ardens sp. nov., Pseudoalteromonas obscura sp. nov., and Pseudoalteromonas umbrosa sp. nov., isolated from the coral Montipora capitata.</title>
        <authorList>
            <person name="Thomas E.M."/>
            <person name="Smith E.M."/>
            <person name="Papke E."/>
            <person name="Shlafstein M.D."/>
            <person name="Oline D.K."/>
            <person name="Videau P."/>
            <person name="Saw J.H."/>
            <person name="Strangman W.K."/>
            <person name="Ushijima B."/>
        </authorList>
    </citation>
    <scope>NUCLEOTIDE SEQUENCE [LARGE SCALE GENOMIC DNA]</scope>
    <source>
        <strain evidence="1 2">P94</strain>
    </source>
</reference>
<protein>
    <submittedName>
        <fullName evidence="1">Transcription elongation factor GreAB</fullName>
    </submittedName>
</protein>
<proteinExistence type="predicted"/>
<dbReference type="RefSeq" id="WP_284136941.1">
    <property type="nucleotide sequence ID" value="NZ_JASJUT010000003.1"/>
</dbReference>
<name>A0ABT7EJF7_9GAMM</name>
<evidence type="ECO:0000313" key="2">
    <source>
        <dbReference type="Proteomes" id="UP001231915"/>
    </source>
</evidence>
<evidence type="ECO:0000313" key="1">
    <source>
        <dbReference type="EMBL" id="MDK2595157.1"/>
    </source>
</evidence>
<sequence length="175" mass="19431">MNKVKGPNGPFLFGGCRVKKVVVVETLRLALEKKLYEAQAAADSARMDAIHEQSAAETQYDSLSIESGYLAEGQSERVEQAHFSINAFESAFKAEKIGSVIEGALVKISDEQGEYYWYFIGPTEGGLKVTILNTKILVLTLQSPLGQVLKDKQLDDEVEFDFNGTKQLFYIDEIL</sequence>
<dbReference type="PROSITE" id="PS51257">
    <property type="entry name" value="PROKAR_LIPOPROTEIN"/>
    <property type="match status" value="1"/>
</dbReference>
<keyword evidence="1" id="KW-0251">Elongation factor</keyword>
<accession>A0ABT7EJF7</accession>
<organism evidence="1 2">
    <name type="scientific">Pseudoalteromonas obscura</name>
    <dbReference type="NCBI Taxonomy" id="3048491"/>
    <lineage>
        <taxon>Bacteria</taxon>
        <taxon>Pseudomonadati</taxon>
        <taxon>Pseudomonadota</taxon>
        <taxon>Gammaproteobacteria</taxon>
        <taxon>Alteromonadales</taxon>
        <taxon>Pseudoalteromonadaceae</taxon>
        <taxon>Pseudoalteromonas</taxon>
    </lineage>
</organism>
<dbReference type="Proteomes" id="UP001231915">
    <property type="component" value="Unassembled WGS sequence"/>
</dbReference>